<dbReference type="PANTHER" id="PTHR30146:SF138">
    <property type="entry name" value="TRANSCRIPTIONAL REGULATORY PROTEIN"/>
    <property type="match status" value="1"/>
</dbReference>
<dbReference type="AlphaFoldDB" id="A0A1A3H793"/>
<evidence type="ECO:0000313" key="6">
    <source>
        <dbReference type="Proteomes" id="UP000093898"/>
    </source>
</evidence>
<evidence type="ECO:0000256" key="3">
    <source>
        <dbReference type="ARBA" id="ARBA00023163"/>
    </source>
</evidence>
<organism evidence="5 6">
    <name type="scientific">Mycolicibacterium mucogenicum</name>
    <name type="common">Mycobacterium mucogenicum</name>
    <dbReference type="NCBI Taxonomy" id="56689"/>
    <lineage>
        <taxon>Bacteria</taxon>
        <taxon>Bacillati</taxon>
        <taxon>Actinomycetota</taxon>
        <taxon>Actinomycetes</taxon>
        <taxon>Mycobacteriales</taxon>
        <taxon>Mycobacteriaceae</taxon>
        <taxon>Mycolicibacterium</taxon>
    </lineage>
</organism>
<dbReference type="Gene3D" id="3.40.50.2300">
    <property type="match status" value="2"/>
</dbReference>
<protein>
    <recommendedName>
        <fullName evidence="4">HTH lacI-type domain-containing protein</fullName>
    </recommendedName>
</protein>
<dbReference type="SUPFAM" id="SSF53822">
    <property type="entry name" value="Periplasmic binding protein-like I"/>
    <property type="match status" value="1"/>
</dbReference>
<dbReference type="RefSeq" id="WP_064980028.1">
    <property type="nucleotide sequence ID" value="NZ_LZLC01000070.1"/>
</dbReference>
<dbReference type="InterPro" id="IPR046335">
    <property type="entry name" value="LacI/GalR-like_sensor"/>
</dbReference>
<name>A0A1A3H793_MYCMU</name>
<dbReference type="InterPro" id="IPR000843">
    <property type="entry name" value="HTH_LacI"/>
</dbReference>
<dbReference type="InterPro" id="IPR010982">
    <property type="entry name" value="Lambda_DNA-bd_dom_sf"/>
</dbReference>
<keyword evidence="3" id="KW-0804">Transcription</keyword>
<dbReference type="PANTHER" id="PTHR30146">
    <property type="entry name" value="LACI-RELATED TRANSCRIPTIONAL REPRESSOR"/>
    <property type="match status" value="1"/>
</dbReference>
<dbReference type="Gene3D" id="1.10.260.40">
    <property type="entry name" value="lambda repressor-like DNA-binding domains"/>
    <property type="match status" value="1"/>
</dbReference>
<accession>A0A1A3H793</accession>
<evidence type="ECO:0000256" key="1">
    <source>
        <dbReference type="ARBA" id="ARBA00023015"/>
    </source>
</evidence>
<dbReference type="InterPro" id="IPR028082">
    <property type="entry name" value="Peripla_BP_I"/>
</dbReference>
<evidence type="ECO:0000259" key="4">
    <source>
        <dbReference type="PROSITE" id="PS50932"/>
    </source>
</evidence>
<gene>
    <name evidence="5" type="ORF">A5630_17765</name>
</gene>
<dbReference type="GO" id="GO:0003700">
    <property type="term" value="F:DNA-binding transcription factor activity"/>
    <property type="evidence" value="ECO:0007669"/>
    <property type="project" value="TreeGrafter"/>
</dbReference>
<evidence type="ECO:0000313" key="5">
    <source>
        <dbReference type="EMBL" id="OBJ43910.1"/>
    </source>
</evidence>
<comment type="caution">
    <text evidence="5">The sequence shown here is derived from an EMBL/GenBank/DDBJ whole genome shotgun (WGS) entry which is preliminary data.</text>
</comment>
<evidence type="ECO:0000256" key="2">
    <source>
        <dbReference type="ARBA" id="ARBA00023125"/>
    </source>
</evidence>
<dbReference type="Proteomes" id="UP000093898">
    <property type="component" value="Unassembled WGS sequence"/>
</dbReference>
<dbReference type="EMBL" id="LZLC01000070">
    <property type="protein sequence ID" value="OBJ43910.1"/>
    <property type="molecule type" value="Genomic_DNA"/>
</dbReference>
<sequence>MVTMKDVAKAAGVSQASVSYAYSGSPRVSESQRSRIFTVAAELGYSGPNVAGRFLRSGRIGAVGVLLPGPLASAVEDPSTALLLKGIVAVGELADVALTLLPVPLLDAAFSGSRPATPAVLRGLVDGVVMHCLSNESQVVEAIRSRGIPAVAIDSPRLPHLPYVTADHRRGGAEQMDHLLAHGHQRIGIVTDRLGSAHRPGCHSLARMPLVVETYLSERFAGFSDALKKHGVVDAEVSVIEAADIDLVNGMSAVSELIACTRPTAIITTSDIHAVAALKVLRQQRISVPDQISVIGFDDAPIAEHVGLTTIRQPLEDKGKAAAEMLLDVLAGRVRRRSVKPVELIIRDSTGPVPTTIT</sequence>
<dbReference type="PROSITE" id="PS50932">
    <property type="entry name" value="HTH_LACI_2"/>
    <property type="match status" value="1"/>
</dbReference>
<keyword evidence="2" id="KW-0238">DNA-binding</keyword>
<dbReference type="Pfam" id="PF13377">
    <property type="entry name" value="Peripla_BP_3"/>
    <property type="match status" value="1"/>
</dbReference>
<feature type="domain" description="HTH lacI-type" evidence="4">
    <location>
        <begin position="2"/>
        <end position="57"/>
    </location>
</feature>
<dbReference type="SMART" id="SM00354">
    <property type="entry name" value="HTH_LACI"/>
    <property type="match status" value="1"/>
</dbReference>
<dbReference type="CDD" id="cd06279">
    <property type="entry name" value="PBP1_LacI-like"/>
    <property type="match status" value="1"/>
</dbReference>
<keyword evidence="1" id="KW-0805">Transcription regulation</keyword>
<dbReference type="CDD" id="cd01392">
    <property type="entry name" value="HTH_LacI"/>
    <property type="match status" value="1"/>
</dbReference>
<dbReference type="OrthoDB" id="59108at2"/>
<dbReference type="GO" id="GO:0000976">
    <property type="term" value="F:transcription cis-regulatory region binding"/>
    <property type="evidence" value="ECO:0007669"/>
    <property type="project" value="TreeGrafter"/>
</dbReference>
<dbReference type="SUPFAM" id="SSF47413">
    <property type="entry name" value="lambda repressor-like DNA-binding domains"/>
    <property type="match status" value="1"/>
</dbReference>
<dbReference type="Pfam" id="PF00356">
    <property type="entry name" value="LacI"/>
    <property type="match status" value="1"/>
</dbReference>
<reference evidence="5 6" key="1">
    <citation type="submission" date="2016-06" db="EMBL/GenBank/DDBJ databases">
        <authorList>
            <person name="Kjaerup R.B."/>
            <person name="Dalgaard T.S."/>
            <person name="Juul-Madsen H.R."/>
        </authorList>
    </citation>
    <scope>NUCLEOTIDE SEQUENCE [LARGE SCALE GENOMIC DNA]</scope>
    <source>
        <strain evidence="5 6">1127319.6</strain>
    </source>
</reference>
<proteinExistence type="predicted"/>